<proteinExistence type="predicted"/>
<organism evidence="1 2">
    <name type="scientific">Eleginops maclovinus</name>
    <name type="common">Patagonian blennie</name>
    <name type="synonym">Eleginus maclovinus</name>
    <dbReference type="NCBI Taxonomy" id="56733"/>
    <lineage>
        <taxon>Eukaryota</taxon>
        <taxon>Metazoa</taxon>
        <taxon>Chordata</taxon>
        <taxon>Craniata</taxon>
        <taxon>Vertebrata</taxon>
        <taxon>Euteleostomi</taxon>
        <taxon>Actinopterygii</taxon>
        <taxon>Neopterygii</taxon>
        <taxon>Teleostei</taxon>
        <taxon>Neoteleostei</taxon>
        <taxon>Acanthomorphata</taxon>
        <taxon>Eupercaria</taxon>
        <taxon>Perciformes</taxon>
        <taxon>Notothenioidei</taxon>
        <taxon>Eleginopidae</taxon>
        <taxon>Eleginops</taxon>
    </lineage>
</organism>
<evidence type="ECO:0000313" key="2">
    <source>
        <dbReference type="Proteomes" id="UP001346869"/>
    </source>
</evidence>
<accession>A0AAN8AXV6</accession>
<gene>
    <name evidence="1" type="ORF">PBY51_013646</name>
</gene>
<evidence type="ECO:0000313" key="1">
    <source>
        <dbReference type="EMBL" id="KAK5872997.1"/>
    </source>
</evidence>
<sequence length="86" mass="9332">MTSRWGALVGKRCCESTGIMDAICGTAHPPPLNLSVLTVGRNTCTHPGLRSNSASSQQRSPFHTKNLSPLMDRAVHLCRFTRVTPV</sequence>
<keyword evidence="2" id="KW-1185">Reference proteome</keyword>
<dbReference type="AlphaFoldDB" id="A0AAN8AXV6"/>
<dbReference type="Proteomes" id="UP001346869">
    <property type="component" value="Unassembled WGS sequence"/>
</dbReference>
<comment type="caution">
    <text evidence="1">The sequence shown here is derived from an EMBL/GenBank/DDBJ whole genome shotgun (WGS) entry which is preliminary data.</text>
</comment>
<name>A0AAN8AXV6_ELEMC</name>
<reference evidence="1 2" key="2">
    <citation type="journal article" date="2023" name="Mol. Biol. Evol.">
        <title>Genomics of Secondarily Temperate Adaptation in the Only Non-Antarctic Icefish.</title>
        <authorList>
            <person name="Rivera-Colon A.G."/>
            <person name="Rayamajhi N."/>
            <person name="Minhas B.F."/>
            <person name="Madrigal G."/>
            <person name="Bilyk K.T."/>
            <person name="Yoon V."/>
            <person name="Hune M."/>
            <person name="Gregory S."/>
            <person name="Cheng C.H.C."/>
            <person name="Catchen J.M."/>
        </authorList>
    </citation>
    <scope>NUCLEOTIDE SEQUENCE [LARGE SCALE GENOMIC DNA]</scope>
    <source>
        <strain evidence="1">JMC-PN-2008</strain>
    </source>
</reference>
<reference evidence="1 2" key="1">
    <citation type="journal article" date="2023" name="Genes (Basel)">
        <title>Chromosome-Level Genome Assembly and Circadian Gene Repertoire of the Patagonia Blennie Eleginops maclovinus-The Closest Ancestral Proxy of Antarctic Cryonotothenioids.</title>
        <authorList>
            <person name="Cheng C.C."/>
            <person name="Rivera-Colon A.G."/>
            <person name="Minhas B.F."/>
            <person name="Wilson L."/>
            <person name="Rayamajhi N."/>
            <person name="Vargas-Chacoff L."/>
            <person name="Catchen J.M."/>
        </authorList>
    </citation>
    <scope>NUCLEOTIDE SEQUENCE [LARGE SCALE GENOMIC DNA]</scope>
    <source>
        <strain evidence="1">JMC-PN-2008</strain>
    </source>
</reference>
<protein>
    <submittedName>
        <fullName evidence="1">Uncharacterized protein</fullName>
    </submittedName>
</protein>
<dbReference type="EMBL" id="JAUZQC010000004">
    <property type="protein sequence ID" value="KAK5872997.1"/>
    <property type="molecule type" value="Genomic_DNA"/>
</dbReference>